<reference evidence="24" key="1">
    <citation type="submission" date="2020-01" db="EMBL/GenBank/DDBJ databases">
        <title>Genome Sequencing of Three Apophysomyces-Like Fungal Strains Confirms a Novel Fungal Genus in the Mucoromycota with divergent Burkholderia-like Endosymbiotic Bacteria.</title>
        <authorList>
            <person name="Stajich J.E."/>
            <person name="Macias A.M."/>
            <person name="Carter-House D."/>
            <person name="Lovett B."/>
            <person name="Kasson L.R."/>
            <person name="Berry K."/>
            <person name="Grigoriev I."/>
            <person name="Chang Y."/>
            <person name="Spatafora J."/>
            <person name="Kasson M.T."/>
        </authorList>
    </citation>
    <scope>NUCLEOTIDE SEQUENCE</scope>
    <source>
        <strain evidence="24">NRRL A-21654</strain>
    </source>
</reference>
<protein>
    <recommendedName>
        <fullName evidence="4">Trimethylguanosine synthase</fullName>
    </recommendedName>
    <alternativeName>
        <fullName evidence="18">Cap-specific guanine-N(2) methyltransferase</fullName>
    </alternativeName>
    <alternativeName>
        <fullName evidence="21">Nuclear receptor coactivator 6-interacting protein</fullName>
    </alternativeName>
    <alternativeName>
        <fullName evidence="22">PRIP-interacting protein with methyltransferase motif</fullName>
    </alternativeName>
</protein>
<evidence type="ECO:0000256" key="7">
    <source>
        <dbReference type="ARBA" id="ARBA00022603"/>
    </source>
</evidence>
<evidence type="ECO:0000256" key="4">
    <source>
        <dbReference type="ARBA" id="ARBA00018517"/>
    </source>
</evidence>
<proteinExistence type="inferred from homology"/>
<evidence type="ECO:0000256" key="13">
    <source>
        <dbReference type="ARBA" id="ARBA00025783"/>
    </source>
</evidence>
<evidence type="ECO:0000256" key="20">
    <source>
        <dbReference type="ARBA" id="ARBA00064494"/>
    </source>
</evidence>
<dbReference type="EMBL" id="JABAYA010000013">
    <property type="protein sequence ID" value="KAF7730799.1"/>
    <property type="molecule type" value="Genomic_DNA"/>
</dbReference>
<evidence type="ECO:0000256" key="23">
    <source>
        <dbReference type="SAM" id="MobiDB-lite"/>
    </source>
</evidence>
<evidence type="ECO:0000256" key="12">
    <source>
        <dbReference type="ARBA" id="ARBA00023242"/>
    </source>
</evidence>
<evidence type="ECO:0000256" key="22">
    <source>
        <dbReference type="ARBA" id="ARBA00081504"/>
    </source>
</evidence>
<dbReference type="CDD" id="cd02440">
    <property type="entry name" value="AdoMet_MTases"/>
    <property type="match status" value="1"/>
</dbReference>
<comment type="subunit">
    <text evidence="20">May form homooligomers. Interacts with CREBBP/CBP, EED/WAIT1, EP300/P300, NCOA6/PRIP, PPARBP/PBP and SMN.</text>
</comment>
<keyword evidence="9" id="KW-0949">S-adenosyl-L-methionine</keyword>
<keyword evidence="5" id="KW-0963">Cytoplasm</keyword>
<keyword evidence="25" id="KW-1185">Reference proteome</keyword>
<name>A0A8H7BYG9_9FUNG</name>
<comment type="catalytic activity">
    <reaction evidence="17">
        <text>a 5'-end (N(7)-methyl 5'-triphosphoguanosine)-ribonucleoside in snRNA + S-adenosyl-L-methionine = a 5'-end (N(2),N(7)-dimethyl 5'-triphosphoguanosine)-ribonucleoside in snRNA + S-adenosyl-L-homocysteine + H(+)</text>
        <dbReference type="Rhea" id="RHEA:78471"/>
        <dbReference type="Rhea" id="RHEA-COMP:19085"/>
        <dbReference type="Rhea" id="RHEA-COMP:19087"/>
        <dbReference type="ChEBI" id="CHEBI:15378"/>
        <dbReference type="ChEBI" id="CHEBI:57856"/>
        <dbReference type="ChEBI" id="CHEBI:59789"/>
        <dbReference type="ChEBI" id="CHEBI:156461"/>
        <dbReference type="ChEBI" id="CHEBI:172880"/>
    </reaction>
    <physiologicalReaction direction="left-to-right" evidence="17">
        <dbReference type="Rhea" id="RHEA:78472"/>
    </physiologicalReaction>
</comment>
<evidence type="ECO:0000256" key="15">
    <source>
        <dbReference type="ARBA" id="ARBA00048740"/>
    </source>
</evidence>
<dbReference type="InterPro" id="IPR029063">
    <property type="entry name" value="SAM-dependent_MTases_sf"/>
</dbReference>
<dbReference type="AlphaFoldDB" id="A0A8H7BYG9"/>
<evidence type="ECO:0000256" key="5">
    <source>
        <dbReference type="ARBA" id="ARBA00022490"/>
    </source>
</evidence>
<comment type="function">
    <text evidence="19">Catalyzes the 2 serial methylation steps for the conversion of the 7-monomethylguanosine (m(7)G) caps of snRNAs and snoRNAs to a 2,2,7-trimethylguanosine (m(2,2,7)G) cap structure. The enzyme is specific for guanine, and N7 methylation must precede N2 methylation. Hypermethylation of the m7G cap of U snRNAs leads to their concentration in nuclear foci, their colocalization with coilin and the formation of canonical Cajal bodies (CBs). Plays a role in transcriptional regulation.</text>
</comment>
<keyword evidence="11" id="KW-0804">Transcription</keyword>
<dbReference type="InterPro" id="IPR019012">
    <property type="entry name" value="RNA_cap_Gua-N2-MeTrfase"/>
</dbReference>
<dbReference type="GO" id="GO:0005730">
    <property type="term" value="C:nucleolus"/>
    <property type="evidence" value="ECO:0007669"/>
    <property type="project" value="UniProtKB-SubCell"/>
</dbReference>
<keyword evidence="6" id="KW-0597">Phosphoprotein</keyword>
<comment type="similarity">
    <text evidence="13">Belongs to the methyltransferase superfamily. Trimethylguanosine synthase family.</text>
</comment>
<comment type="caution">
    <text evidence="24">The sequence shown here is derived from an EMBL/GenBank/DDBJ whole genome shotgun (WGS) entry which is preliminary data.</text>
</comment>
<evidence type="ECO:0000256" key="9">
    <source>
        <dbReference type="ARBA" id="ARBA00022691"/>
    </source>
</evidence>
<keyword evidence="8" id="KW-0808">Transferase</keyword>
<dbReference type="FunFam" id="3.40.50.150:FF:000066">
    <property type="entry name" value="Trimethylguanosine synthase 1"/>
    <property type="match status" value="1"/>
</dbReference>
<evidence type="ECO:0000256" key="19">
    <source>
        <dbReference type="ARBA" id="ARBA00057179"/>
    </source>
</evidence>
<evidence type="ECO:0000256" key="6">
    <source>
        <dbReference type="ARBA" id="ARBA00022553"/>
    </source>
</evidence>
<dbReference type="GO" id="GO:0005737">
    <property type="term" value="C:cytoplasm"/>
    <property type="evidence" value="ECO:0007669"/>
    <property type="project" value="UniProtKB-SubCell"/>
</dbReference>
<evidence type="ECO:0000256" key="8">
    <source>
        <dbReference type="ARBA" id="ARBA00022679"/>
    </source>
</evidence>
<comment type="catalytic activity">
    <reaction evidence="16">
        <text>a 5'-end (N(2),N(7)-dimethyl 5'-triphosphoguanosine)-ribonucleoside in snRNA + S-adenosyl-L-methionine = a 5'-end (N(2),N(2),N(7)-trimethyl 5'-triphosphoguanosine)-ribonucleoside in snRNA + S-adenosyl-L-homocysteine + H(+)</text>
        <dbReference type="Rhea" id="RHEA:78479"/>
        <dbReference type="Rhea" id="RHEA-COMP:19087"/>
        <dbReference type="Rhea" id="RHEA-COMP:19089"/>
        <dbReference type="ChEBI" id="CHEBI:15378"/>
        <dbReference type="ChEBI" id="CHEBI:57856"/>
        <dbReference type="ChEBI" id="CHEBI:59789"/>
        <dbReference type="ChEBI" id="CHEBI:167623"/>
        <dbReference type="ChEBI" id="CHEBI:172880"/>
    </reaction>
    <physiologicalReaction direction="left-to-right" evidence="16">
        <dbReference type="Rhea" id="RHEA:78480"/>
    </physiologicalReaction>
</comment>
<evidence type="ECO:0000256" key="17">
    <source>
        <dbReference type="ARBA" id="ARBA00049075"/>
    </source>
</evidence>
<sequence length="429" mass="47957">MCFWPSPDQPSRSASPTMAPTDPSLLVSSMDEEEQVQQDEPMTDQPGLVIALSEQPDASDASDPAAGHVLIETLPERTQEEELLSNVVEMEESNVSEIVSIVSGISEHGDHGEQQATFAENGGYNDENKDNDEHGVLNQAMIVLKNKRPMDKTMDPYAGYDDAKRPKKKRARKKKTKPTAAAAAAMEENQVFINGVLVSYTEETMADEMKKYFFQRYDYFSRFDQGILMDREGWFSVTPEKIALHIAERCQCDVIIDAFCGCGGNAIQFAMTCERVIAIDLDPVKLACARHNAKIYGVEDRIEFIQGDFFQLAPSLKADVVFLSPPWGGPEYQQSAVFDLKTMIPGDGLRIYQLAKNITHNVAYFVPRNTDPEQLAWLAGPGQTAEIEQNYLRGYLKALTAYYGDLVDWSGYPENEELEEQNTISTTNQ</sequence>
<dbReference type="GO" id="GO:0071164">
    <property type="term" value="F:RNA cap trimethylguanosine synthase activity"/>
    <property type="evidence" value="ECO:0007669"/>
    <property type="project" value="TreeGrafter"/>
</dbReference>
<keyword evidence="10" id="KW-0805">Transcription regulation</keyword>
<evidence type="ECO:0000256" key="10">
    <source>
        <dbReference type="ARBA" id="ARBA00023015"/>
    </source>
</evidence>
<feature type="region of interest" description="Disordered" evidence="23">
    <location>
        <begin position="1"/>
        <end position="42"/>
    </location>
</feature>
<dbReference type="Gene3D" id="3.40.50.150">
    <property type="entry name" value="Vaccinia Virus protein VP39"/>
    <property type="match status" value="1"/>
</dbReference>
<gene>
    <name evidence="24" type="primary">TGS1</name>
    <name evidence="24" type="ORF">EC973_001317</name>
</gene>
<feature type="compositionally biased region" description="Basic residues" evidence="23">
    <location>
        <begin position="165"/>
        <end position="176"/>
    </location>
</feature>
<evidence type="ECO:0000256" key="21">
    <source>
        <dbReference type="ARBA" id="ARBA00079339"/>
    </source>
</evidence>
<feature type="compositionally biased region" description="Polar residues" evidence="23">
    <location>
        <begin position="9"/>
        <end position="18"/>
    </location>
</feature>
<evidence type="ECO:0000256" key="1">
    <source>
        <dbReference type="ARBA" id="ARBA00004408"/>
    </source>
</evidence>
<dbReference type="PANTHER" id="PTHR14741">
    <property type="entry name" value="S-ADENOSYLMETHIONINE-DEPENDENT METHYLTRANSFERASE RELATED"/>
    <property type="match status" value="1"/>
</dbReference>
<organism evidence="24 25">
    <name type="scientific">Apophysomyces ossiformis</name>
    <dbReference type="NCBI Taxonomy" id="679940"/>
    <lineage>
        <taxon>Eukaryota</taxon>
        <taxon>Fungi</taxon>
        <taxon>Fungi incertae sedis</taxon>
        <taxon>Mucoromycota</taxon>
        <taxon>Mucoromycotina</taxon>
        <taxon>Mucoromycetes</taxon>
        <taxon>Mucorales</taxon>
        <taxon>Mucorineae</taxon>
        <taxon>Mucoraceae</taxon>
        <taxon>Apophysomyces</taxon>
    </lineage>
</organism>
<evidence type="ECO:0000256" key="3">
    <source>
        <dbReference type="ARBA" id="ARBA00004604"/>
    </source>
</evidence>
<evidence type="ECO:0000256" key="18">
    <source>
        <dbReference type="ARBA" id="ARBA00049790"/>
    </source>
</evidence>
<keyword evidence="7" id="KW-0489">Methyltransferase</keyword>
<evidence type="ECO:0000256" key="16">
    <source>
        <dbReference type="ARBA" id="ARBA00048763"/>
    </source>
</evidence>
<evidence type="ECO:0000256" key="11">
    <source>
        <dbReference type="ARBA" id="ARBA00023163"/>
    </source>
</evidence>
<feature type="region of interest" description="Disordered" evidence="23">
    <location>
        <begin position="154"/>
        <end position="176"/>
    </location>
</feature>
<dbReference type="GO" id="GO:0015030">
    <property type="term" value="C:Cajal body"/>
    <property type="evidence" value="ECO:0007669"/>
    <property type="project" value="UniProtKB-SubCell"/>
</dbReference>
<dbReference type="PANTHER" id="PTHR14741:SF32">
    <property type="entry name" value="TRIMETHYLGUANOSINE SYNTHASE"/>
    <property type="match status" value="1"/>
</dbReference>
<evidence type="ECO:0000313" key="25">
    <source>
        <dbReference type="Proteomes" id="UP000605846"/>
    </source>
</evidence>
<evidence type="ECO:0000256" key="2">
    <source>
        <dbReference type="ARBA" id="ARBA00004496"/>
    </source>
</evidence>
<dbReference type="Pfam" id="PF09445">
    <property type="entry name" value="Methyltransf_15"/>
    <property type="match status" value="1"/>
</dbReference>
<dbReference type="Proteomes" id="UP000605846">
    <property type="component" value="Unassembled WGS sequence"/>
</dbReference>
<accession>A0A8H7BYG9</accession>
<keyword evidence="12" id="KW-0539">Nucleus</keyword>
<dbReference type="SUPFAM" id="SSF53335">
    <property type="entry name" value="S-adenosyl-L-methionine-dependent methyltransferases"/>
    <property type="match status" value="1"/>
</dbReference>
<dbReference type="OrthoDB" id="194443at2759"/>
<evidence type="ECO:0000256" key="14">
    <source>
        <dbReference type="ARBA" id="ARBA00047418"/>
    </source>
</evidence>
<comment type="catalytic activity">
    <reaction evidence="15">
        <text>a 5'-end (N(7)-methyl 5'-triphosphoguanosine)-ribonucleoside in snoRNA + S-adenosyl-L-methionine = a 5'-end (N(2),N(7)-dimethyl 5'-triphosphoguanosine)-ribonucleoside in snoRNA + S-adenosyl-L-homocysteine + H(+)</text>
        <dbReference type="Rhea" id="RHEA:78475"/>
        <dbReference type="Rhea" id="RHEA-COMP:19086"/>
        <dbReference type="Rhea" id="RHEA-COMP:19088"/>
        <dbReference type="ChEBI" id="CHEBI:15378"/>
        <dbReference type="ChEBI" id="CHEBI:57856"/>
        <dbReference type="ChEBI" id="CHEBI:59789"/>
        <dbReference type="ChEBI" id="CHEBI:156461"/>
        <dbReference type="ChEBI" id="CHEBI:172880"/>
    </reaction>
    <physiologicalReaction direction="left-to-right" evidence="15">
        <dbReference type="Rhea" id="RHEA:78476"/>
    </physiologicalReaction>
</comment>
<comment type="catalytic activity">
    <reaction evidence="14">
        <text>a 5'-end (N(2),N(7)-dimethyl 5'-triphosphoguanosine)-ribonucleoside in snoRNA + S-adenosyl-L-methionine = a 5'-end (N(2),N(2),N(7)-trimethyl 5'-triphosphoguanosine)-ribonucleoside in snoRNA + S-adenosyl-L-homocysteine + H(+)</text>
        <dbReference type="Rhea" id="RHEA:78507"/>
        <dbReference type="Rhea" id="RHEA-COMP:19088"/>
        <dbReference type="Rhea" id="RHEA-COMP:19090"/>
        <dbReference type="ChEBI" id="CHEBI:15378"/>
        <dbReference type="ChEBI" id="CHEBI:57856"/>
        <dbReference type="ChEBI" id="CHEBI:59789"/>
        <dbReference type="ChEBI" id="CHEBI:167623"/>
        <dbReference type="ChEBI" id="CHEBI:172880"/>
    </reaction>
    <physiologicalReaction direction="left-to-right" evidence="14">
        <dbReference type="Rhea" id="RHEA:78508"/>
    </physiologicalReaction>
</comment>
<comment type="subcellular location">
    <subcellularLocation>
        <location evidence="2">Cytoplasm</location>
    </subcellularLocation>
    <subcellularLocation>
        <location evidence="1">Nucleus</location>
        <location evidence="1">Cajal body</location>
    </subcellularLocation>
    <subcellularLocation>
        <location evidence="3">Nucleus</location>
        <location evidence="3">Nucleolus</location>
    </subcellularLocation>
</comment>
<evidence type="ECO:0000313" key="24">
    <source>
        <dbReference type="EMBL" id="KAF7730799.1"/>
    </source>
</evidence>